<sequence>MRSTVLIFLLILASFDSFSQAPVLAVNRIDKRTKEHIRQSSMYLFKDGGDIGKLNFSIRAVDDSYTLLLNLPVAATIKKGTEIILTMEDDKPMKLISNNDVISINDTDVNKKMIVCDLDPNTEIKNLIRQGVKSISIPTSNKGVLKVNLLAKDRTMIRSGIMLVQKR</sequence>
<name>A0A1G9Z7C6_9SPHI</name>
<dbReference type="Proteomes" id="UP000199226">
    <property type="component" value="Unassembled WGS sequence"/>
</dbReference>
<accession>A0A1G9Z7C6</accession>
<organism evidence="2 3">
    <name type="scientific">Daejeonella rubra</name>
    <dbReference type="NCBI Taxonomy" id="990371"/>
    <lineage>
        <taxon>Bacteria</taxon>
        <taxon>Pseudomonadati</taxon>
        <taxon>Bacteroidota</taxon>
        <taxon>Sphingobacteriia</taxon>
        <taxon>Sphingobacteriales</taxon>
        <taxon>Sphingobacteriaceae</taxon>
        <taxon>Daejeonella</taxon>
    </lineage>
</organism>
<dbReference type="OrthoDB" id="9847035at2"/>
<keyword evidence="1" id="KW-0732">Signal</keyword>
<gene>
    <name evidence="2" type="ORF">SAMN05421813_1573</name>
</gene>
<dbReference type="AlphaFoldDB" id="A0A1G9Z7C6"/>
<evidence type="ECO:0000256" key="1">
    <source>
        <dbReference type="SAM" id="SignalP"/>
    </source>
</evidence>
<keyword evidence="3" id="KW-1185">Reference proteome</keyword>
<reference evidence="3" key="1">
    <citation type="submission" date="2016-10" db="EMBL/GenBank/DDBJ databases">
        <authorList>
            <person name="Varghese N."/>
            <person name="Submissions S."/>
        </authorList>
    </citation>
    <scope>NUCLEOTIDE SEQUENCE [LARGE SCALE GENOMIC DNA]</scope>
    <source>
        <strain evidence="3">DSM 24536</strain>
    </source>
</reference>
<evidence type="ECO:0000313" key="2">
    <source>
        <dbReference type="EMBL" id="SDN16691.1"/>
    </source>
</evidence>
<proteinExistence type="predicted"/>
<protein>
    <submittedName>
        <fullName evidence="2">Uncharacterized protein</fullName>
    </submittedName>
</protein>
<feature type="chain" id="PRO_5011776148" evidence="1">
    <location>
        <begin position="22"/>
        <end position="167"/>
    </location>
</feature>
<dbReference type="RefSeq" id="WP_090707297.1">
    <property type="nucleotide sequence ID" value="NZ_FNHH01000057.1"/>
</dbReference>
<dbReference type="STRING" id="990371.SAMN05421813_1573"/>
<evidence type="ECO:0000313" key="3">
    <source>
        <dbReference type="Proteomes" id="UP000199226"/>
    </source>
</evidence>
<dbReference type="EMBL" id="FNHH01000057">
    <property type="protein sequence ID" value="SDN16691.1"/>
    <property type="molecule type" value="Genomic_DNA"/>
</dbReference>
<feature type="signal peptide" evidence="1">
    <location>
        <begin position="1"/>
        <end position="21"/>
    </location>
</feature>